<keyword evidence="6 9" id="KW-0472">Membrane</keyword>
<dbReference type="GO" id="GO:0015347">
    <property type="term" value="F:sodium-independent organic anion transmembrane transporter activity"/>
    <property type="evidence" value="ECO:0007669"/>
    <property type="project" value="TreeGrafter"/>
</dbReference>
<evidence type="ECO:0000256" key="6">
    <source>
        <dbReference type="ARBA" id="ARBA00023136"/>
    </source>
</evidence>
<dbReference type="GO" id="GO:0016323">
    <property type="term" value="C:basolateral plasma membrane"/>
    <property type="evidence" value="ECO:0007669"/>
    <property type="project" value="TreeGrafter"/>
</dbReference>
<evidence type="ECO:0000256" key="4">
    <source>
        <dbReference type="ARBA" id="ARBA00022692"/>
    </source>
</evidence>
<name>A0A8J6GSW2_MICOH</name>
<feature type="region of interest" description="Disordered" evidence="8">
    <location>
        <begin position="325"/>
        <end position="356"/>
    </location>
</feature>
<reference evidence="12" key="1">
    <citation type="submission" date="2020-03" db="EMBL/GenBank/DDBJ databases">
        <title>Studies in the Genomics of Life Span.</title>
        <authorList>
            <person name="Glass D."/>
        </authorList>
    </citation>
    <scope>NUCLEOTIDE SEQUENCE</scope>
    <source>
        <strain evidence="12">LTLLF</strain>
        <tissue evidence="12">Muscle</tissue>
    </source>
</reference>
<dbReference type="PANTHER" id="PTHR11388:SF16">
    <property type="entry name" value="SOLUTE CARRIER ORGANIC ANION TRANSPORTER FAMILY MEMBER 1A2"/>
    <property type="match status" value="1"/>
</dbReference>
<dbReference type="SUPFAM" id="SSF100895">
    <property type="entry name" value="Kazal-type serine protease inhibitors"/>
    <property type="match status" value="1"/>
</dbReference>
<accession>A0A8J6GSW2</accession>
<feature type="transmembrane region" description="Helical" evidence="9">
    <location>
        <begin position="259"/>
        <end position="280"/>
    </location>
</feature>
<dbReference type="Pfam" id="PF07648">
    <property type="entry name" value="Kazal_2"/>
    <property type="match status" value="1"/>
</dbReference>
<comment type="subcellular location">
    <subcellularLocation>
        <location evidence="1">Cell membrane</location>
        <topology evidence="1">Multi-pass membrane protein</topology>
    </subcellularLocation>
</comment>
<gene>
    <name evidence="12" type="ORF">LTLLF_125530</name>
</gene>
<evidence type="ECO:0000313" key="12">
    <source>
        <dbReference type="EMBL" id="KAH0516372.1"/>
    </source>
</evidence>
<dbReference type="Pfam" id="PF03137">
    <property type="entry name" value="OATP"/>
    <property type="match status" value="2"/>
</dbReference>
<sequence>MFLLALTWAFVSKSLSGTYMNSMLTQIERQFDIPTSIVGFINGSFEIGILETGMIIGPLIGLMLGSFCAKLYVDTGSVNIDDLTITPTDTRWVGAWWVGFLICAGVNILTSILFFFFPKTLPKEGLEDNADVTKSDKEEKHQEKAKEEKRGITKGKQEKLNPCIWFRWVCRIQQPLYEDHKVLVDCNTRCSCLNKTWDPVCGDNGLSYMSACLAGCEKSVGTGINMVFQKCSCIQSSGNASAVLGLCNKSPDCTIKLQYFLIVSVFGCFIYSLSAIPGYMVLLRRIYLGLPAALRGSSFIPGIFILILMRKVQLPGEIDFAETEHPEMKLTEKKDEQKDVHGSPEVENDKELKTKL</sequence>
<evidence type="ECO:0000256" key="8">
    <source>
        <dbReference type="SAM" id="MobiDB-lite"/>
    </source>
</evidence>
<keyword evidence="4 9" id="KW-0812">Transmembrane</keyword>
<feature type="transmembrane region" description="Helical" evidence="9">
    <location>
        <begin position="95"/>
        <end position="117"/>
    </location>
</feature>
<dbReference type="EMBL" id="JAATJU010020200">
    <property type="protein sequence ID" value="KAH0516372.1"/>
    <property type="molecule type" value="Genomic_DNA"/>
</dbReference>
<protein>
    <submittedName>
        <fullName evidence="12">Solute carrier organic anion transporter family member 1A5</fullName>
    </submittedName>
</protein>
<keyword evidence="7" id="KW-1015">Disulfide bond</keyword>
<comment type="caution">
    <text evidence="12">The sequence shown here is derived from an EMBL/GenBank/DDBJ whole genome shotgun (WGS) entry which is preliminary data.</text>
</comment>
<feature type="chain" id="PRO_5035172975" evidence="10">
    <location>
        <begin position="17"/>
        <end position="356"/>
    </location>
</feature>
<feature type="region of interest" description="Disordered" evidence="8">
    <location>
        <begin position="129"/>
        <end position="152"/>
    </location>
</feature>
<dbReference type="GO" id="GO:0043252">
    <property type="term" value="P:sodium-independent organic anion transport"/>
    <property type="evidence" value="ECO:0007669"/>
    <property type="project" value="TreeGrafter"/>
</dbReference>
<evidence type="ECO:0000256" key="3">
    <source>
        <dbReference type="ARBA" id="ARBA00022475"/>
    </source>
</evidence>
<dbReference type="PANTHER" id="PTHR11388">
    <property type="entry name" value="ORGANIC ANION TRANSPORTER"/>
    <property type="match status" value="1"/>
</dbReference>
<keyword evidence="5 9" id="KW-1133">Transmembrane helix</keyword>
<evidence type="ECO:0000256" key="7">
    <source>
        <dbReference type="ARBA" id="ARBA00023157"/>
    </source>
</evidence>
<evidence type="ECO:0000256" key="5">
    <source>
        <dbReference type="ARBA" id="ARBA00022989"/>
    </source>
</evidence>
<dbReference type="InterPro" id="IPR036259">
    <property type="entry name" value="MFS_trans_sf"/>
</dbReference>
<feature type="signal peptide" evidence="10">
    <location>
        <begin position="1"/>
        <end position="16"/>
    </location>
</feature>
<dbReference type="InterPro" id="IPR004156">
    <property type="entry name" value="OATP"/>
</dbReference>
<dbReference type="PROSITE" id="PS51465">
    <property type="entry name" value="KAZAL_2"/>
    <property type="match status" value="1"/>
</dbReference>
<evidence type="ECO:0000313" key="13">
    <source>
        <dbReference type="Proteomes" id="UP000710432"/>
    </source>
</evidence>
<evidence type="ECO:0000256" key="2">
    <source>
        <dbReference type="ARBA" id="ARBA00009657"/>
    </source>
</evidence>
<evidence type="ECO:0000259" key="11">
    <source>
        <dbReference type="PROSITE" id="PS51465"/>
    </source>
</evidence>
<feature type="domain" description="Kazal-like" evidence="11">
    <location>
        <begin position="180"/>
        <end position="235"/>
    </location>
</feature>
<keyword evidence="10" id="KW-0732">Signal</keyword>
<dbReference type="AlphaFoldDB" id="A0A8J6GSW2"/>
<evidence type="ECO:0000256" key="1">
    <source>
        <dbReference type="ARBA" id="ARBA00004651"/>
    </source>
</evidence>
<evidence type="ECO:0000256" key="9">
    <source>
        <dbReference type="SAM" id="Phobius"/>
    </source>
</evidence>
<dbReference type="InterPro" id="IPR036058">
    <property type="entry name" value="Kazal_dom_sf"/>
</dbReference>
<dbReference type="Gene3D" id="1.20.1250.20">
    <property type="entry name" value="MFS general substrate transporter like domains"/>
    <property type="match status" value="1"/>
</dbReference>
<feature type="transmembrane region" description="Helical" evidence="9">
    <location>
        <begin position="286"/>
        <end position="308"/>
    </location>
</feature>
<dbReference type="Proteomes" id="UP000710432">
    <property type="component" value="Unassembled WGS sequence"/>
</dbReference>
<dbReference type="GO" id="GO:0015125">
    <property type="term" value="F:bile acid transmembrane transporter activity"/>
    <property type="evidence" value="ECO:0007669"/>
    <property type="project" value="TreeGrafter"/>
</dbReference>
<dbReference type="InterPro" id="IPR002350">
    <property type="entry name" value="Kazal_dom"/>
</dbReference>
<evidence type="ECO:0000256" key="10">
    <source>
        <dbReference type="SAM" id="SignalP"/>
    </source>
</evidence>
<organism evidence="12 13">
    <name type="scientific">Microtus ochrogaster</name>
    <name type="common">Prairie vole</name>
    <dbReference type="NCBI Taxonomy" id="79684"/>
    <lineage>
        <taxon>Eukaryota</taxon>
        <taxon>Metazoa</taxon>
        <taxon>Chordata</taxon>
        <taxon>Craniata</taxon>
        <taxon>Vertebrata</taxon>
        <taxon>Euteleostomi</taxon>
        <taxon>Mammalia</taxon>
        <taxon>Eutheria</taxon>
        <taxon>Euarchontoglires</taxon>
        <taxon>Glires</taxon>
        <taxon>Rodentia</taxon>
        <taxon>Myomorpha</taxon>
        <taxon>Muroidea</taxon>
        <taxon>Cricetidae</taxon>
        <taxon>Arvicolinae</taxon>
        <taxon>Microtus</taxon>
    </lineage>
</organism>
<comment type="similarity">
    <text evidence="2">Belongs to the organo anion transporter (TC 2.A.60) family.</text>
</comment>
<keyword evidence="3" id="KW-1003">Cell membrane</keyword>
<proteinExistence type="inferred from homology"/>